<dbReference type="CDD" id="cd07011">
    <property type="entry name" value="cupin_PMI_type_I_N"/>
    <property type="match status" value="1"/>
</dbReference>
<dbReference type="GO" id="GO:0008270">
    <property type="term" value="F:zinc ion binding"/>
    <property type="evidence" value="ECO:0007669"/>
    <property type="project" value="InterPro"/>
</dbReference>
<keyword evidence="5 8" id="KW-0862">Zinc</keyword>
<feature type="domain" description="Phosphomannose isomerase type I catalytic" evidence="9">
    <location>
        <begin position="2"/>
        <end position="144"/>
    </location>
</feature>
<feature type="binding site" evidence="8">
    <location>
        <position position="257"/>
    </location>
    <ligand>
        <name>Zn(2+)</name>
        <dbReference type="ChEBI" id="CHEBI:29105"/>
    </ligand>
</feature>
<dbReference type="NCBIfam" id="TIGR00218">
    <property type="entry name" value="manA"/>
    <property type="match status" value="1"/>
</dbReference>
<dbReference type="Gene3D" id="2.60.120.10">
    <property type="entry name" value="Jelly Rolls"/>
    <property type="match status" value="2"/>
</dbReference>
<comment type="caution">
    <text evidence="10">The sequence shown here is derived from an EMBL/GenBank/DDBJ whole genome shotgun (WGS) entry which is preliminary data.</text>
</comment>
<evidence type="ECO:0000256" key="8">
    <source>
        <dbReference type="PIRSR" id="PIRSR001480-2"/>
    </source>
</evidence>
<name>A0A7Z8DVD3_VIBCL</name>
<comment type="cofactor">
    <cofactor evidence="8">
        <name>Zn(2+)</name>
        <dbReference type="ChEBI" id="CHEBI:29105"/>
    </cofactor>
    <text evidence="8">Binds 1 zinc ion per subunit.</text>
</comment>
<dbReference type="PANTHER" id="PTHR10309">
    <property type="entry name" value="MANNOSE-6-PHOSPHATE ISOMERASE"/>
    <property type="match status" value="1"/>
</dbReference>
<protein>
    <recommendedName>
        <fullName evidence="3">mannose-6-phosphate isomerase</fullName>
        <ecNumber evidence="3">5.3.1.8</ecNumber>
    </recommendedName>
</protein>
<dbReference type="AlphaFoldDB" id="A0A7Z8DVD3"/>
<comment type="catalytic activity">
    <reaction evidence="1">
        <text>D-mannose 6-phosphate = D-fructose 6-phosphate</text>
        <dbReference type="Rhea" id="RHEA:12356"/>
        <dbReference type="ChEBI" id="CHEBI:58735"/>
        <dbReference type="ChEBI" id="CHEBI:61527"/>
        <dbReference type="EC" id="5.3.1.8"/>
    </reaction>
</comment>
<dbReference type="GO" id="GO:0009298">
    <property type="term" value="P:GDP-mannose biosynthetic process"/>
    <property type="evidence" value="ECO:0007669"/>
    <property type="project" value="InterPro"/>
</dbReference>
<dbReference type="GO" id="GO:0005975">
    <property type="term" value="P:carbohydrate metabolic process"/>
    <property type="evidence" value="ECO:0007669"/>
    <property type="project" value="InterPro"/>
</dbReference>
<dbReference type="EC" id="5.3.1.8" evidence="3"/>
<evidence type="ECO:0000256" key="5">
    <source>
        <dbReference type="ARBA" id="ARBA00022833"/>
    </source>
</evidence>
<dbReference type="InterPro" id="IPR011051">
    <property type="entry name" value="RmlC_Cupin_sf"/>
</dbReference>
<dbReference type="RefSeq" id="WP_000569777.1">
    <property type="nucleotide sequence ID" value="NZ_CBCSBK010000028.1"/>
</dbReference>
<proteinExistence type="inferred from homology"/>
<dbReference type="InterPro" id="IPR046457">
    <property type="entry name" value="PMI_typeI_cat"/>
</dbReference>
<evidence type="ECO:0000256" key="2">
    <source>
        <dbReference type="ARBA" id="ARBA00010772"/>
    </source>
</evidence>
<sequence>MIEIKGVIKNYEWGGHHYISMMTDSDLSDMPMAELWLGDHKSGSSMLVDGSSLSKWIEASPEYRLGKKLVQRFGTQLPYLFKILDVKEPLSIQVHPTLEQAKQGFLREHSLGIPVQLRSYMDENHKPELMLALSDFYLLHGFRNVTEALNELSLFKSFDPLVRLYSDLGIQGFVSSIFALPADRIRSLLLPVIEQYRNAYHQNEISKSEPLFWFMRSVEIIQKKARPLDPGLIMIFIMNLMYVPKGGVVFQDAGVPHAYLEGQNLELMANSDNVVRCGLTPKHIDIQELLAITKFSPIVPKTLAGKPSLDGGLDYIVESDDFQLREYRLDKGQSLTTPDELGACIWFVLSGEIRLGNHHHYSRSGSAFYQRPEEVNVIHATSDALIYRASVSARVFS</sequence>
<feature type="binding site" evidence="8">
    <location>
        <position position="93"/>
    </location>
    <ligand>
        <name>Zn(2+)</name>
        <dbReference type="ChEBI" id="CHEBI:29105"/>
    </ligand>
</feature>
<gene>
    <name evidence="10" type="primary">manA</name>
    <name evidence="10" type="ORF">EYB64_03845</name>
</gene>
<dbReference type="PANTHER" id="PTHR10309:SF0">
    <property type="entry name" value="MANNOSE-6-PHOSPHATE ISOMERASE"/>
    <property type="match status" value="1"/>
</dbReference>
<evidence type="ECO:0000313" key="10">
    <source>
        <dbReference type="EMBL" id="TBM45410.1"/>
    </source>
</evidence>
<feature type="binding site" evidence="8">
    <location>
        <position position="128"/>
    </location>
    <ligand>
        <name>Zn(2+)</name>
        <dbReference type="ChEBI" id="CHEBI:29105"/>
    </ligand>
</feature>
<dbReference type="InterPro" id="IPR018050">
    <property type="entry name" value="Pmannose_isomerase-type1_CS"/>
</dbReference>
<evidence type="ECO:0000256" key="6">
    <source>
        <dbReference type="ARBA" id="ARBA00023235"/>
    </source>
</evidence>
<dbReference type="GO" id="GO:0005829">
    <property type="term" value="C:cytosol"/>
    <property type="evidence" value="ECO:0007669"/>
    <property type="project" value="TreeGrafter"/>
</dbReference>
<dbReference type="PIRSF" id="PIRSF001480">
    <property type="entry name" value="Mannose-6-phosphate_isomerase"/>
    <property type="match status" value="1"/>
</dbReference>
<dbReference type="EMBL" id="SISP01000003">
    <property type="protein sequence ID" value="TBM45410.1"/>
    <property type="molecule type" value="Genomic_DNA"/>
</dbReference>
<dbReference type="Gene3D" id="1.10.441.10">
    <property type="entry name" value="Phosphomannose Isomerase, domain 2"/>
    <property type="match status" value="1"/>
</dbReference>
<dbReference type="GeneID" id="50537027"/>
<dbReference type="InterPro" id="IPR001250">
    <property type="entry name" value="Man6P_Isoase-1"/>
</dbReference>
<dbReference type="Pfam" id="PF20511">
    <property type="entry name" value="PMI_typeI_cat"/>
    <property type="match status" value="1"/>
</dbReference>
<keyword evidence="6 10" id="KW-0413">Isomerase</keyword>
<feature type="binding site" evidence="8">
    <location>
        <position position="95"/>
    </location>
    <ligand>
        <name>Zn(2+)</name>
        <dbReference type="ChEBI" id="CHEBI:29105"/>
    </ligand>
</feature>
<keyword evidence="4 8" id="KW-0479">Metal-binding</keyword>
<accession>A0A7Z8DVD3</accession>
<comment type="similarity">
    <text evidence="2">Belongs to the mannose-6-phosphate isomerase type 1 family.</text>
</comment>
<dbReference type="GO" id="GO:0004476">
    <property type="term" value="F:mannose-6-phosphate isomerase activity"/>
    <property type="evidence" value="ECO:0007669"/>
    <property type="project" value="UniProtKB-EC"/>
</dbReference>
<evidence type="ECO:0000256" key="4">
    <source>
        <dbReference type="ARBA" id="ARBA00022723"/>
    </source>
</evidence>
<evidence type="ECO:0000313" key="11">
    <source>
        <dbReference type="Proteomes" id="UP000294145"/>
    </source>
</evidence>
<reference evidence="10 11" key="1">
    <citation type="submission" date="2019-02" db="EMBL/GenBank/DDBJ databases">
        <title>Genomic plasticity associated with the antimicrobial resistance in Vibrio cholerae.</title>
        <authorList>
            <person name="Verma J."/>
            <person name="Bag S."/>
            <person name="Saha B."/>
            <person name="Kumar P."/>
            <person name="Ghosh T.S."/>
            <person name="Dayal M."/>
            <person name="Senapati T."/>
            <person name="Mehra S."/>
            <person name="Dey P."/>
            <person name="Desigamani A."/>
            <person name="Kumar D."/>
            <person name="Rana P."/>
            <person name="Kumar B."/>
            <person name="Maiti T.K."/>
            <person name="Sharma N.C."/>
            <person name="Bhadra R.K."/>
            <person name="Mutreja A."/>
            <person name="Nair G.B."/>
            <person name="Ramamurthy T."/>
            <person name="Das B."/>
        </authorList>
    </citation>
    <scope>NUCLEOTIDE SEQUENCE [LARGE SCALE GENOMIC DNA]</scope>
    <source>
        <strain evidence="10 11">IDH06781</strain>
    </source>
</reference>
<evidence type="ECO:0000256" key="3">
    <source>
        <dbReference type="ARBA" id="ARBA00011956"/>
    </source>
</evidence>
<dbReference type="PROSITE" id="PS00965">
    <property type="entry name" value="PMI_I_1"/>
    <property type="match status" value="1"/>
</dbReference>
<feature type="active site" evidence="7">
    <location>
        <position position="276"/>
    </location>
</feature>
<dbReference type="Proteomes" id="UP000294145">
    <property type="component" value="Unassembled WGS sequence"/>
</dbReference>
<evidence type="ECO:0000256" key="1">
    <source>
        <dbReference type="ARBA" id="ARBA00000757"/>
    </source>
</evidence>
<dbReference type="PRINTS" id="PR00714">
    <property type="entry name" value="MAN6PISMRASE"/>
</dbReference>
<evidence type="ECO:0000256" key="7">
    <source>
        <dbReference type="PIRSR" id="PIRSR001480-1"/>
    </source>
</evidence>
<organism evidence="10 11">
    <name type="scientific">Vibrio cholerae</name>
    <dbReference type="NCBI Taxonomy" id="666"/>
    <lineage>
        <taxon>Bacteria</taxon>
        <taxon>Pseudomonadati</taxon>
        <taxon>Pseudomonadota</taxon>
        <taxon>Gammaproteobacteria</taxon>
        <taxon>Vibrionales</taxon>
        <taxon>Vibrionaceae</taxon>
        <taxon>Vibrio</taxon>
    </lineage>
</organism>
<evidence type="ECO:0000259" key="9">
    <source>
        <dbReference type="Pfam" id="PF20511"/>
    </source>
</evidence>
<dbReference type="InterPro" id="IPR016305">
    <property type="entry name" value="Mannose-6-P_Isomerase"/>
</dbReference>
<dbReference type="SUPFAM" id="SSF51182">
    <property type="entry name" value="RmlC-like cupins"/>
    <property type="match status" value="1"/>
</dbReference>
<dbReference type="InterPro" id="IPR014710">
    <property type="entry name" value="RmlC-like_jellyroll"/>
</dbReference>